<dbReference type="SUPFAM" id="SSF53649">
    <property type="entry name" value="Alkaline phosphatase-like"/>
    <property type="match status" value="1"/>
</dbReference>
<sequence length="463" mass="51440">MFAELAVSHTQHAFEHFQPRVREGVVVHGRRSVLKASLAGIAGLTVPKWLAAADAHHARPPRKSVILIWMTGGPSHIDTLDPKPLAPREIRGPFGVISTALPGVQVCEYLPKYAALLDRLTLIRSVDCRNSNHEPNMVMQTANLAAEPRTNREAEKYPALASLIAKQRRHLTRELPPYVVLNLKSRSHVAWGGYLGKAYDPFVAKDVETLFTLPGELTTDRLYTRKALYEQFDRMRRDLDLDGAMEAADRYTQQAVEWVLGQTARRAFDLSLEPSDVLERYGSHEWARQALLARRLVEAGVSFVTIDLSHHGASGTWDTHGDNIPPYGGIWNGLRPLLPVFDHLFSTLIDDLHQRQLLDDVLVIAMGEFGRTPQIGTQGSTDGRNHWPVVMSATLAGGGFRHGQVIGSTERDAGQIRERPVTPGDLAATIFRHMGVPLDLTYLDSRGRPRHAIEQGAPLPELL</sequence>
<dbReference type="PANTHER" id="PTHR43737:SF1">
    <property type="entry name" value="DUF1501 DOMAIN-CONTAINING PROTEIN"/>
    <property type="match status" value="1"/>
</dbReference>
<dbReference type="Pfam" id="PF07394">
    <property type="entry name" value="DUF1501"/>
    <property type="match status" value="1"/>
</dbReference>
<dbReference type="EMBL" id="DSVQ01000018">
    <property type="protein sequence ID" value="HGT40761.1"/>
    <property type="molecule type" value="Genomic_DNA"/>
</dbReference>
<dbReference type="Gene3D" id="3.40.720.10">
    <property type="entry name" value="Alkaline Phosphatase, subunit A"/>
    <property type="match status" value="1"/>
</dbReference>
<dbReference type="PANTHER" id="PTHR43737">
    <property type="entry name" value="BLL7424 PROTEIN"/>
    <property type="match status" value="1"/>
</dbReference>
<accession>A0A7C4QK11</accession>
<evidence type="ECO:0000313" key="1">
    <source>
        <dbReference type="EMBL" id="HGT40761.1"/>
    </source>
</evidence>
<organism evidence="1">
    <name type="scientific">Schlesneria paludicola</name>
    <dbReference type="NCBI Taxonomy" id="360056"/>
    <lineage>
        <taxon>Bacteria</taxon>
        <taxon>Pseudomonadati</taxon>
        <taxon>Planctomycetota</taxon>
        <taxon>Planctomycetia</taxon>
        <taxon>Planctomycetales</taxon>
        <taxon>Planctomycetaceae</taxon>
        <taxon>Schlesneria</taxon>
    </lineage>
</organism>
<comment type="caution">
    <text evidence="1">The sequence shown here is derived from an EMBL/GenBank/DDBJ whole genome shotgun (WGS) entry which is preliminary data.</text>
</comment>
<dbReference type="InterPro" id="IPR010869">
    <property type="entry name" value="DUF1501"/>
</dbReference>
<proteinExistence type="predicted"/>
<gene>
    <name evidence="1" type="ORF">ENS64_16070</name>
</gene>
<dbReference type="InterPro" id="IPR017850">
    <property type="entry name" value="Alkaline_phosphatase_core_sf"/>
</dbReference>
<dbReference type="AlphaFoldDB" id="A0A7C4QK11"/>
<protein>
    <submittedName>
        <fullName evidence="1">DUF1501 domain-containing protein</fullName>
    </submittedName>
</protein>
<reference evidence="1" key="1">
    <citation type="journal article" date="2020" name="mSystems">
        <title>Genome- and Community-Level Interaction Insights into Carbon Utilization and Element Cycling Functions of Hydrothermarchaeota in Hydrothermal Sediment.</title>
        <authorList>
            <person name="Zhou Z."/>
            <person name="Liu Y."/>
            <person name="Xu W."/>
            <person name="Pan J."/>
            <person name="Luo Z.H."/>
            <person name="Li M."/>
        </authorList>
    </citation>
    <scope>NUCLEOTIDE SEQUENCE [LARGE SCALE GENOMIC DNA]</scope>
    <source>
        <strain evidence="1">SpSt-508</strain>
    </source>
</reference>
<name>A0A7C4QK11_9PLAN</name>